<accession>A0A4Q0UAC6</accession>
<organism evidence="2 3">
    <name type="scientific">Candidatus Amulumruptor caecigallinarius</name>
    <dbReference type="NCBI Taxonomy" id="2109911"/>
    <lineage>
        <taxon>Bacteria</taxon>
        <taxon>Pseudomonadati</taxon>
        <taxon>Bacteroidota</taxon>
        <taxon>Bacteroidia</taxon>
        <taxon>Bacteroidales</taxon>
        <taxon>Muribaculaceae</taxon>
        <taxon>Candidatus Amulumruptor</taxon>
    </lineage>
</organism>
<dbReference type="InterPro" id="IPR029044">
    <property type="entry name" value="Nucleotide-diphossugar_trans"/>
</dbReference>
<reference evidence="2" key="1">
    <citation type="journal article" date="2021" name="PeerJ">
        <title>Extensive microbial diversity within the chicken gut microbiome revealed by metagenomics and culture.</title>
        <authorList>
            <person name="Gilroy R."/>
            <person name="Ravi A."/>
            <person name="Getino M."/>
            <person name="Pursley I."/>
            <person name="Horton D.L."/>
            <person name="Alikhan N.F."/>
            <person name="Baker D."/>
            <person name="Gharbi K."/>
            <person name="Hall N."/>
            <person name="Watson M."/>
            <person name="Adriaenssens E.M."/>
            <person name="Foster-Nyarko E."/>
            <person name="Jarju S."/>
            <person name="Secka A."/>
            <person name="Antonio M."/>
            <person name="Oren A."/>
            <person name="Chaudhuri R.R."/>
            <person name="La Ragione R."/>
            <person name="Hildebrand F."/>
            <person name="Pallen M.J."/>
        </authorList>
    </citation>
    <scope>NUCLEOTIDE SEQUENCE</scope>
    <source>
        <strain evidence="2">4100</strain>
    </source>
</reference>
<dbReference type="Proteomes" id="UP000711407">
    <property type="component" value="Unassembled WGS sequence"/>
</dbReference>
<dbReference type="Gene3D" id="3.90.550.10">
    <property type="entry name" value="Spore Coat Polysaccharide Biosynthesis Protein SpsA, Chain A"/>
    <property type="match status" value="1"/>
</dbReference>
<dbReference type="EMBL" id="DYXT01000028">
    <property type="protein sequence ID" value="HJE39138.1"/>
    <property type="molecule type" value="Genomic_DNA"/>
</dbReference>
<evidence type="ECO:0000313" key="2">
    <source>
        <dbReference type="EMBL" id="HJE39138.1"/>
    </source>
</evidence>
<gene>
    <name evidence="2" type="ORF">K8V47_05205</name>
</gene>
<dbReference type="InterPro" id="IPR059123">
    <property type="entry name" value="StrF_dom"/>
</dbReference>
<dbReference type="SUPFAM" id="SSF53448">
    <property type="entry name" value="Nucleotide-diphospho-sugar transferases"/>
    <property type="match status" value="1"/>
</dbReference>
<name>A0A4Q0UAC6_9BACT</name>
<comment type="caution">
    <text evidence="2">The sequence shown here is derived from an EMBL/GenBank/DDBJ whole genome shotgun (WGS) entry which is preliminary data.</text>
</comment>
<evidence type="ECO:0000313" key="3">
    <source>
        <dbReference type="Proteomes" id="UP000711407"/>
    </source>
</evidence>
<protein>
    <submittedName>
        <fullName evidence="2">Glycosyltransferase family protein</fullName>
    </submittedName>
</protein>
<sequence length="300" mass="34607">MERPLISIVFCSISPERYKKCTDNIASTIGVPVEFVRIDNLEYKWPIAKAYNEGAKRASSDCLLFLHEDVEFEHHGWGKALVEKLHEPTTGVVGFIGSRILFDAIGPWCMSGSNYGHVIGVRDGIVEVMRYHEFSEKDSQMFVHVAIVDGLGMAVRKDVWAEHPFDEAMLTGFHCYDIDFSLTISMAGYRNYAYTFGIIHFSRGSYEEQWLATTYKMLVEKWSPKLPYGVDGSLKDIDVDGLSASLDYDHIFRFFRKGISKSLARKMVHRYLRKCRHSRAYRSHMAVVCWRYLCKYAFKK</sequence>
<proteinExistence type="predicted"/>
<evidence type="ECO:0000259" key="1">
    <source>
        <dbReference type="Pfam" id="PF13712"/>
    </source>
</evidence>
<feature type="domain" description="Streptomycin biosynthesis protein StrF" evidence="1">
    <location>
        <begin position="8"/>
        <end position="191"/>
    </location>
</feature>
<dbReference type="Pfam" id="PF13712">
    <property type="entry name" value="Glyco_tranf_2_5"/>
    <property type="match status" value="1"/>
</dbReference>
<dbReference type="AlphaFoldDB" id="A0A4Q0UAC6"/>
<reference evidence="2" key="2">
    <citation type="submission" date="2021-09" db="EMBL/GenBank/DDBJ databases">
        <authorList>
            <person name="Gilroy R."/>
        </authorList>
    </citation>
    <scope>NUCLEOTIDE SEQUENCE</scope>
    <source>
        <strain evidence="2">4100</strain>
    </source>
</reference>